<comment type="caution">
    <text evidence="5">The sequence shown here is derived from an EMBL/GenBank/DDBJ whole genome shotgun (WGS) entry which is preliminary data.</text>
</comment>
<keyword evidence="6" id="KW-1185">Reference proteome</keyword>
<feature type="domain" description="Hcy-binding" evidence="4">
    <location>
        <begin position="1"/>
        <end position="305"/>
    </location>
</feature>
<dbReference type="Gene3D" id="3.20.20.330">
    <property type="entry name" value="Homocysteine-binding-like domain"/>
    <property type="match status" value="1"/>
</dbReference>
<keyword evidence="1 3" id="KW-0489">Methyltransferase</keyword>
<organism evidence="5 6">
    <name type="scientific">Roseobacter sinensis</name>
    <dbReference type="NCBI Taxonomy" id="2931391"/>
    <lineage>
        <taxon>Bacteria</taxon>
        <taxon>Pseudomonadati</taxon>
        <taxon>Pseudomonadota</taxon>
        <taxon>Alphaproteobacteria</taxon>
        <taxon>Rhodobacterales</taxon>
        <taxon>Roseobacteraceae</taxon>
        <taxon>Roseobacter</taxon>
    </lineage>
</organism>
<evidence type="ECO:0000313" key="6">
    <source>
        <dbReference type="Proteomes" id="UP001208690"/>
    </source>
</evidence>
<evidence type="ECO:0000256" key="3">
    <source>
        <dbReference type="PROSITE-ProRule" id="PRU00333"/>
    </source>
</evidence>
<feature type="binding site" evidence="3">
    <location>
        <position position="291"/>
    </location>
    <ligand>
        <name>Zn(2+)</name>
        <dbReference type="ChEBI" id="CHEBI:29105"/>
    </ligand>
</feature>
<evidence type="ECO:0000313" key="5">
    <source>
        <dbReference type="EMBL" id="MCV3272043.1"/>
    </source>
</evidence>
<evidence type="ECO:0000259" key="4">
    <source>
        <dbReference type="PROSITE" id="PS50970"/>
    </source>
</evidence>
<dbReference type="PANTHER" id="PTHR11103:SF18">
    <property type="entry name" value="SLR1189 PROTEIN"/>
    <property type="match status" value="1"/>
</dbReference>
<dbReference type="SUPFAM" id="SSF82282">
    <property type="entry name" value="Homocysteine S-methyltransferase"/>
    <property type="match status" value="1"/>
</dbReference>
<dbReference type="PANTHER" id="PTHR11103">
    <property type="entry name" value="SLR1189 PROTEIN"/>
    <property type="match status" value="1"/>
</dbReference>
<dbReference type="InterPro" id="IPR036589">
    <property type="entry name" value="HCY_dom_sf"/>
</dbReference>
<reference evidence="5 6" key="1">
    <citation type="submission" date="2022-04" db="EMBL/GenBank/DDBJ databases">
        <title>Roseobacter sp. WL0113 is a bacterium isolated from neritic sediment.</title>
        <authorList>
            <person name="Wang L."/>
            <person name="He W."/>
            <person name="Zhang D.-F."/>
        </authorList>
    </citation>
    <scope>NUCLEOTIDE SEQUENCE [LARGE SCALE GENOMIC DNA]</scope>
    <source>
        <strain evidence="5 6">WL0113</strain>
    </source>
</reference>
<evidence type="ECO:0000256" key="1">
    <source>
        <dbReference type="ARBA" id="ARBA00022603"/>
    </source>
</evidence>
<proteinExistence type="predicted"/>
<sequence length="308" mass="33177">MTQLPHMSDRPFLTDAGLETWLLFQRGFDLPFFASFALLRDTAGRAAMTEYFSGFLDLAASRNTGFVLDTCTWRANPDWAARLGHDVTALAEINADAVRYAMELRVQSGIGDAVLVNGVVGPRGDGYDPAELMSVIEARAYHQFQVDALARGGVDLVSAITMTNTAEAIGIADAAAQAAVPCVVSFTVETDGCLPTGQPLADAIAETDDESACAPAYYMINCAHPDHFRNRLTEGRWRDRIYGLRANASRMSHAELDACETLDDGDPQELGALYADLKAHLPRLAVFGGCCGTDLRHVSSICEAVHAS</sequence>
<dbReference type="Proteomes" id="UP001208690">
    <property type="component" value="Unassembled WGS sequence"/>
</dbReference>
<protein>
    <submittedName>
        <fullName evidence="5">Homocysteine S-methyltransferase family protein</fullName>
    </submittedName>
</protein>
<dbReference type="Pfam" id="PF02574">
    <property type="entry name" value="S-methyl_trans"/>
    <property type="match status" value="1"/>
</dbReference>
<dbReference type="PROSITE" id="PS50970">
    <property type="entry name" value="HCY"/>
    <property type="match status" value="1"/>
</dbReference>
<dbReference type="InterPro" id="IPR003726">
    <property type="entry name" value="HCY_dom"/>
</dbReference>
<keyword evidence="3" id="KW-0862">Zinc</keyword>
<feature type="binding site" evidence="3">
    <location>
        <position position="222"/>
    </location>
    <ligand>
        <name>Zn(2+)</name>
        <dbReference type="ChEBI" id="CHEBI:29105"/>
    </ligand>
</feature>
<comment type="cofactor">
    <cofactor evidence="3">
        <name>Zn(2+)</name>
        <dbReference type="ChEBI" id="CHEBI:29105"/>
    </cofactor>
</comment>
<feature type="binding site" evidence="3">
    <location>
        <position position="290"/>
    </location>
    <ligand>
        <name>Zn(2+)</name>
        <dbReference type="ChEBI" id="CHEBI:29105"/>
    </ligand>
</feature>
<name>A0ABT3BEN9_9RHOB</name>
<accession>A0ABT3BEN9</accession>
<dbReference type="RefSeq" id="WP_263844367.1">
    <property type="nucleotide sequence ID" value="NZ_JALIEB010000006.1"/>
</dbReference>
<keyword evidence="2 3" id="KW-0808">Transferase</keyword>
<dbReference type="EMBL" id="JALIEB010000006">
    <property type="protein sequence ID" value="MCV3272043.1"/>
    <property type="molecule type" value="Genomic_DNA"/>
</dbReference>
<evidence type="ECO:0000256" key="2">
    <source>
        <dbReference type="ARBA" id="ARBA00022679"/>
    </source>
</evidence>
<gene>
    <name evidence="5" type="ORF">MUB52_11455</name>
</gene>
<keyword evidence="3" id="KW-0479">Metal-binding</keyword>